<evidence type="ECO:0000313" key="5">
    <source>
        <dbReference type="Proteomes" id="UP000198287"/>
    </source>
</evidence>
<dbReference type="GO" id="GO:0051213">
    <property type="term" value="F:dioxygenase activity"/>
    <property type="evidence" value="ECO:0007669"/>
    <property type="project" value="UniProtKB-KW"/>
</dbReference>
<proteinExistence type="predicted"/>
<dbReference type="PANTHER" id="PTHR21052">
    <property type="entry name" value="SPERMATOGENESIS ASSOCIATED 11-RELATED"/>
    <property type="match status" value="1"/>
</dbReference>
<dbReference type="OMA" id="VEPHMKR"/>
<dbReference type="InterPro" id="IPR027450">
    <property type="entry name" value="AlkB-like"/>
</dbReference>
<evidence type="ECO:0000313" key="4">
    <source>
        <dbReference type="EMBL" id="OXA44152.1"/>
    </source>
</evidence>
<comment type="cofactor">
    <cofactor evidence="1">
        <name>Fe(2+)</name>
        <dbReference type="ChEBI" id="CHEBI:29033"/>
    </cofactor>
</comment>
<name>A0A226DF24_FOLCA</name>
<reference evidence="4 5" key="1">
    <citation type="submission" date="2015-12" db="EMBL/GenBank/DDBJ databases">
        <title>The genome of Folsomia candida.</title>
        <authorList>
            <person name="Faddeeva A."/>
            <person name="Derks M.F."/>
            <person name="Anvar Y."/>
            <person name="Smit S."/>
            <person name="Van Straalen N."/>
            <person name="Roelofs D."/>
        </authorList>
    </citation>
    <scope>NUCLEOTIDE SEQUENCE [LARGE SCALE GENOMIC DNA]</scope>
    <source>
        <strain evidence="4 5">VU population</strain>
        <tissue evidence="4">Whole body</tissue>
    </source>
</reference>
<dbReference type="OrthoDB" id="28127at2759"/>
<protein>
    <submittedName>
        <fullName evidence="4">Alpha-ketoglutarate-dependent dioxygenase alkB 7, mitochondrial</fullName>
    </submittedName>
</protein>
<dbReference type="AlphaFoldDB" id="A0A226DF24"/>
<accession>A0A226DF24</accession>
<dbReference type="GO" id="GO:0006631">
    <property type="term" value="P:fatty acid metabolic process"/>
    <property type="evidence" value="ECO:0007669"/>
    <property type="project" value="TreeGrafter"/>
</dbReference>
<dbReference type="InterPro" id="IPR032870">
    <property type="entry name" value="ALKBH7-like"/>
</dbReference>
<dbReference type="STRING" id="158441.A0A226DF24"/>
<dbReference type="Pfam" id="PF13532">
    <property type="entry name" value="2OG-FeII_Oxy_2"/>
    <property type="match status" value="1"/>
</dbReference>
<dbReference type="Gene3D" id="2.60.120.590">
    <property type="entry name" value="Alpha-ketoglutarate-dependent dioxygenase AlkB-like"/>
    <property type="match status" value="1"/>
</dbReference>
<evidence type="ECO:0000256" key="1">
    <source>
        <dbReference type="ARBA" id="ARBA00001954"/>
    </source>
</evidence>
<comment type="caution">
    <text evidence="4">The sequence shown here is derived from an EMBL/GenBank/DDBJ whole genome shotgun (WGS) entry which is preliminary data.</text>
</comment>
<dbReference type="Proteomes" id="UP000198287">
    <property type="component" value="Unassembled WGS sequence"/>
</dbReference>
<evidence type="ECO:0000259" key="3">
    <source>
        <dbReference type="Pfam" id="PF13532"/>
    </source>
</evidence>
<gene>
    <name evidence="4" type="ORF">Fcan01_21301</name>
</gene>
<dbReference type="GO" id="GO:0005759">
    <property type="term" value="C:mitochondrial matrix"/>
    <property type="evidence" value="ECO:0007669"/>
    <property type="project" value="TreeGrafter"/>
</dbReference>
<dbReference type="EMBL" id="LNIX01000020">
    <property type="protein sequence ID" value="OXA44152.1"/>
    <property type="molecule type" value="Genomic_DNA"/>
</dbReference>
<feature type="compositionally biased region" description="Polar residues" evidence="2">
    <location>
        <begin position="36"/>
        <end position="60"/>
    </location>
</feature>
<dbReference type="GO" id="GO:0006974">
    <property type="term" value="P:DNA damage response"/>
    <property type="evidence" value="ECO:0007669"/>
    <property type="project" value="InterPro"/>
</dbReference>
<dbReference type="InterPro" id="IPR037151">
    <property type="entry name" value="AlkB-like_sf"/>
</dbReference>
<keyword evidence="4" id="KW-0560">Oxidoreductase</keyword>
<sequence>MAQLGQIRQHPARLMKPLQQMQISKRWFCRSKDDATTSTGGTVKKLSMSSSSPTVGVDPNSSPQIIDINIGGRDFLVGSDQYFDFSKSFKRSESWRSKLVSTMLVYPNFISGEEELLILKEIEPYLSRLHYEESHWDDAIHSYRETERSKWNKKNEVIINRIRGLAFPPEVPQLKLVHILDLAKNGVIKPHIDSIRFCGNTIAGLSLLSDCVMRLRHEVQKDFYCDILLPRLSLYMMRNFARYEFTHEILGDADSTFKTSKITRNRRISIICRNEPTITTNSNQTPVFTPLNET</sequence>
<dbReference type="PANTHER" id="PTHR21052:SF0">
    <property type="entry name" value="ALPHA-KETOGLUTARATE-DEPENDENT DIOXYGENASE ALKB HOMOLOG 7, MITOCHONDRIAL"/>
    <property type="match status" value="1"/>
</dbReference>
<feature type="region of interest" description="Disordered" evidence="2">
    <location>
        <begin position="34"/>
        <end position="60"/>
    </location>
</feature>
<keyword evidence="5" id="KW-1185">Reference proteome</keyword>
<keyword evidence="4" id="KW-0223">Dioxygenase</keyword>
<feature type="domain" description="Alpha-ketoglutarate-dependent dioxygenase AlkB-like" evidence="3">
    <location>
        <begin position="136"/>
        <end position="273"/>
    </location>
</feature>
<evidence type="ECO:0000256" key="2">
    <source>
        <dbReference type="SAM" id="MobiDB-lite"/>
    </source>
</evidence>
<dbReference type="SUPFAM" id="SSF51197">
    <property type="entry name" value="Clavaminate synthase-like"/>
    <property type="match status" value="1"/>
</dbReference>
<organism evidence="4 5">
    <name type="scientific">Folsomia candida</name>
    <name type="common">Springtail</name>
    <dbReference type="NCBI Taxonomy" id="158441"/>
    <lineage>
        <taxon>Eukaryota</taxon>
        <taxon>Metazoa</taxon>
        <taxon>Ecdysozoa</taxon>
        <taxon>Arthropoda</taxon>
        <taxon>Hexapoda</taxon>
        <taxon>Collembola</taxon>
        <taxon>Entomobryomorpha</taxon>
        <taxon>Isotomoidea</taxon>
        <taxon>Isotomidae</taxon>
        <taxon>Proisotominae</taxon>
        <taxon>Folsomia</taxon>
    </lineage>
</organism>